<feature type="region of interest" description="Disordered" evidence="1">
    <location>
        <begin position="116"/>
        <end position="152"/>
    </location>
</feature>
<organism evidence="2">
    <name type="scientific">Staphylococcus phage 184DA</name>
    <dbReference type="NCBI Taxonomy" id="3110532"/>
    <lineage>
        <taxon>Viruses</taxon>
        <taxon>Duplodnaviria</taxon>
        <taxon>Heunggongvirae</taxon>
        <taxon>Uroviricota</taxon>
        <taxon>Caudoviricetes</taxon>
    </lineage>
</organism>
<name>A0AAU6MXL9_9CAUD</name>
<dbReference type="EMBL" id="OR885926">
    <property type="protein sequence ID" value="WVX90798.1"/>
    <property type="molecule type" value="Genomic_DNA"/>
</dbReference>
<accession>A0AAU6MXL9</accession>
<evidence type="ECO:0000313" key="2">
    <source>
        <dbReference type="EMBL" id="WVX90798.1"/>
    </source>
</evidence>
<protein>
    <submittedName>
        <fullName evidence="2">Transglycosylase</fullName>
    </submittedName>
</protein>
<dbReference type="SUPFAM" id="SSF53955">
    <property type="entry name" value="Lysozyme-like"/>
    <property type="match status" value="1"/>
</dbReference>
<proteinExistence type="predicted"/>
<feature type="compositionally biased region" description="Polar residues" evidence="1">
    <location>
        <begin position="139"/>
        <end position="148"/>
    </location>
</feature>
<reference evidence="2" key="1">
    <citation type="submission" date="2023-11" db="EMBL/GenBank/DDBJ databases">
        <title>Characterization of a newly isolated phage infecting non-aureus staphylococci isolated from bovine mastitis.</title>
        <authorList>
            <person name="Wanecka A."/>
            <person name="Marynowska M."/>
            <person name="Wesolowski W."/>
            <person name="Bloch S."/>
            <person name="Nejman-Falenczyk B."/>
            <person name="Neumann J."/>
            <person name="Krol J."/>
            <person name="Florek M."/>
            <person name="Ulanicki K."/>
            <person name="Napierala A."/>
            <person name="Twardon J."/>
            <person name="Wolska B."/>
            <person name="Porebska J."/>
            <person name="Ziubrzycka A."/>
            <person name="Czeretowicz I."/>
            <person name="Benisz M."/>
        </authorList>
    </citation>
    <scope>NUCLEOTIDE SEQUENCE</scope>
</reference>
<evidence type="ECO:0000256" key="1">
    <source>
        <dbReference type="SAM" id="MobiDB-lite"/>
    </source>
</evidence>
<dbReference type="InterPro" id="IPR023346">
    <property type="entry name" value="Lysozyme-like_dom_sf"/>
</dbReference>
<gene>
    <name evidence="2" type="ORF">184DA_193</name>
</gene>
<sequence length="231" mass="25247">MKKTIFATLALGTAITFGGITTNEASADEIDYNKLAEQAKSNSVEVNTKPIQEGNYDFSFSDGEFTYHFYNYNGNFGYEYHSGSTQVDNTVSRLAGEEQTPEQKIDQQQAQFNVQNEQDTKKEVQPTSVSAPVQKETKQPTQSTSKSGGSVKAQFLNAGGTEAMWNSIVMPESSGNPNAVNPAGYRGLGQTKESWGTGSVAEQTKGMINYAKERYGSIDNAISARQSKGWW</sequence>